<dbReference type="Gene3D" id="3.40.50.1820">
    <property type="entry name" value="alpha/beta hydrolase"/>
    <property type="match status" value="1"/>
</dbReference>
<sequence length="327" mass="35671">MSRTFNPPARFVIDSPSGAALNVRAFTPTGELVAVLLLFHGLAEHGARYERTAHDLAALGIATYVHDHRGHGSTTAHDAPLRRFAKRDGVRKILRDCHAVRERAQRDFPGLPVFVLGHSLGGAITLHYARRYGGGLSGCLVWNAGMRFGWQARLGSSALRVEKMLKGSDVASLVFARATFEAWARTVPNRRTDANWLTHDPAVADVYIGDPLCGWTPTVSMAEDILSLIRENASHEALSQIPHELPIHCLGGTLDPATEGGAEVTRLADRLREAGSRDVSLTIVKGARHETLNEIDPFRAEALDALEAFVERHLDTPPARPTTVEPD</sequence>
<keyword evidence="3" id="KW-1185">Reference proteome</keyword>
<evidence type="ECO:0000313" key="3">
    <source>
        <dbReference type="Proteomes" id="UP000531216"/>
    </source>
</evidence>
<comment type="caution">
    <text evidence="2">The sequence shown here is derived from an EMBL/GenBank/DDBJ whole genome shotgun (WGS) entry which is preliminary data.</text>
</comment>
<accession>A0A7W6FTP9</accession>
<keyword evidence="2" id="KW-0378">Hydrolase</keyword>
<protein>
    <submittedName>
        <fullName evidence="2">Alpha-beta hydrolase superfamily lysophospholipase</fullName>
    </submittedName>
</protein>
<dbReference type="OrthoDB" id="9806902at2"/>
<dbReference type="Pfam" id="PF12146">
    <property type="entry name" value="Hydrolase_4"/>
    <property type="match status" value="1"/>
</dbReference>
<dbReference type="InterPro" id="IPR051044">
    <property type="entry name" value="MAG_DAG_Lipase"/>
</dbReference>
<dbReference type="SUPFAM" id="SSF53474">
    <property type="entry name" value="alpha/beta-Hydrolases"/>
    <property type="match status" value="1"/>
</dbReference>
<dbReference type="InterPro" id="IPR029058">
    <property type="entry name" value="AB_hydrolase_fold"/>
</dbReference>
<proteinExistence type="predicted"/>
<dbReference type="InterPro" id="IPR022742">
    <property type="entry name" value="Hydrolase_4"/>
</dbReference>
<name>A0A7W6FTP9_9HYPH</name>
<evidence type="ECO:0000313" key="2">
    <source>
        <dbReference type="EMBL" id="MBB3934980.1"/>
    </source>
</evidence>
<gene>
    <name evidence="2" type="ORF">GGR05_001108</name>
</gene>
<feature type="domain" description="Serine aminopeptidase S33" evidence="1">
    <location>
        <begin position="33"/>
        <end position="296"/>
    </location>
</feature>
<reference evidence="2 3" key="1">
    <citation type="submission" date="2020-08" db="EMBL/GenBank/DDBJ databases">
        <title>Genomic Encyclopedia of Type Strains, Phase IV (KMG-IV): sequencing the most valuable type-strain genomes for metagenomic binning, comparative biology and taxonomic classification.</title>
        <authorList>
            <person name="Goeker M."/>
        </authorList>
    </citation>
    <scope>NUCLEOTIDE SEQUENCE [LARGE SCALE GENOMIC DNA]</scope>
    <source>
        <strain evidence="2 3">DSM 25024</strain>
    </source>
</reference>
<dbReference type="AlphaFoldDB" id="A0A7W6FTP9"/>
<dbReference type="RefSeq" id="WP_090964029.1">
    <property type="nucleotide sequence ID" value="NZ_FOOA01000011.1"/>
</dbReference>
<evidence type="ECO:0000259" key="1">
    <source>
        <dbReference type="Pfam" id="PF12146"/>
    </source>
</evidence>
<dbReference type="PANTHER" id="PTHR11614">
    <property type="entry name" value="PHOSPHOLIPASE-RELATED"/>
    <property type="match status" value="1"/>
</dbReference>
<organism evidence="2 3">
    <name type="scientific">Aureimonas phyllosphaerae</name>
    <dbReference type="NCBI Taxonomy" id="1166078"/>
    <lineage>
        <taxon>Bacteria</taxon>
        <taxon>Pseudomonadati</taxon>
        <taxon>Pseudomonadota</taxon>
        <taxon>Alphaproteobacteria</taxon>
        <taxon>Hyphomicrobiales</taxon>
        <taxon>Aurantimonadaceae</taxon>
        <taxon>Aureimonas</taxon>
    </lineage>
</organism>
<dbReference type="EMBL" id="JACIDO010000002">
    <property type="protein sequence ID" value="MBB3934980.1"/>
    <property type="molecule type" value="Genomic_DNA"/>
</dbReference>
<dbReference type="Proteomes" id="UP000531216">
    <property type="component" value="Unassembled WGS sequence"/>
</dbReference>
<dbReference type="GO" id="GO:0016787">
    <property type="term" value="F:hydrolase activity"/>
    <property type="evidence" value="ECO:0007669"/>
    <property type="project" value="UniProtKB-KW"/>
</dbReference>